<accession>A0A518G7J9</accession>
<evidence type="ECO:0000313" key="3">
    <source>
        <dbReference type="Proteomes" id="UP000318017"/>
    </source>
</evidence>
<dbReference type="EMBL" id="CP036298">
    <property type="protein sequence ID" value="QDV24565.1"/>
    <property type="molecule type" value="Genomic_DNA"/>
</dbReference>
<feature type="region of interest" description="Disordered" evidence="1">
    <location>
        <begin position="39"/>
        <end position="65"/>
    </location>
</feature>
<dbReference type="Proteomes" id="UP000318017">
    <property type="component" value="Chromosome"/>
</dbReference>
<keyword evidence="3" id="KW-1185">Reference proteome</keyword>
<feature type="compositionally biased region" description="Polar residues" evidence="1">
    <location>
        <begin position="46"/>
        <end position="59"/>
    </location>
</feature>
<reference evidence="2 3" key="1">
    <citation type="submission" date="2019-02" db="EMBL/GenBank/DDBJ databases">
        <title>Deep-cultivation of Planctomycetes and their phenomic and genomic characterization uncovers novel biology.</title>
        <authorList>
            <person name="Wiegand S."/>
            <person name="Jogler M."/>
            <person name="Boedeker C."/>
            <person name="Pinto D."/>
            <person name="Vollmers J."/>
            <person name="Rivas-Marin E."/>
            <person name="Kohn T."/>
            <person name="Peeters S.H."/>
            <person name="Heuer A."/>
            <person name="Rast P."/>
            <person name="Oberbeckmann S."/>
            <person name="Bunk B."/>
            <person name="Jeske O."/>
            <person name="Meyerdierks A."/>
            <person name="Storesund J.E."/>
            <person name="Kallscheuer N."/>
            <person name="Luecker S."/>
            <person name="Lage O.M."/>
            <person name="Pohl T."/>
            <person name="Merkel B.J."/>
            <person name="Hornburger P."/>
            <person name="Mueller R.-W."/>
            <person name="Bruemmer F."/>
            <person name="Labrenz M."/>
            <person name="Spormann A.M."/>
            <person name="Op den Camp H."/>
            <person name="Overmann J."/>
            <person name="Amann R."/>
            <person name="Jetten M.S.M."/>
            <person name="Mascher T."/>
            <person name="Medema M.H."/>
            <person name="Devos D.P."/>
            <person name="Kaster A.-K."/>
            <person name="Ovreas L."/>
            <person name="Rohde M."/>
            <person name="Galperin M.Y."/>
            <person name="Jogler C."/>
        </authorList>
    </citation>
    <scope>NUCLEOTIDE SEQUENCE [LARGE SCALE GENOMIC DNA]</scope>
    <source>
        <strain evidence="2 3">Q31a</strain>
    </source>
</reference>
<evidence type="ECO:0000313" key="2">
    <source>
        <dbReference type="EMBL" id="QDV24565.1"/>
    </source>
</evidence>
<organism evidence="2 3">
    <name type="scientific">Aureliella helgolandensis</name>
    <dbReference type="NCBI Taxonomy" id="2527968"/>
    <lineage>
        <taxon>Bacteria</taxon>
        <taxon>Pseudomonadati</taxon>
        <taxon>Planctomycetota</taxon>
        <taxon>Planctomycetia</taxon>
        <taxon>Pirellulales</taxon>
        <taxon>Pirellulaceae</taxon>
        <taxon>Aureliella</taxon>
    </lineage>
</organism>
<evidence type="ECO:0000256" key="1">
    <source>
        <dbReference type="SAM" id="MobiDB-lite"/>
    </source>
</evidence>
<protein>
    <submittedName>
        <fullName evidence="2">Uncharacterized protein</fullName>
    </submittedName>
</protein>
<dbReference type="KEGG" id="ahel:Q31a_28850"/>
<sequence length="65" mass="7381">MYLGLPVRTPVLDKSFYEIGRYMQIPETAGHQLIFTAPHSLHSPADTAQSPPVQQQTPRRNLHEL</sequence>
<name>A0A518G7J9_9BACT</name>
<dbReference type="AlphaFoldDB" id="A0A518G7J9"/>
<proteinExistence type="predicted"/>
<gene>
    <name evidence="2" type="ORF">Q31a_28850</name>
</gene>